<keyword evidence="3" id="KW-0812">Transmembrane</keyword>
<dbReference type="EMBL" id="CAMGYJ010000003">
    <property type="protein sequence ID" value="CAI0395605.1"/>
    <property type="molecule type" value="Genomic_DNA"/>
</dbReference>
<dbReference type="PANTHER" id="PTHR32285:SF36">
    <property type="entry name" value="PROTEIN TRICHOME BIREFRINGENCE-LIKE 38"/>
    <property type="match status" value="1"/>
</dbReference>
<comment type="caution">
    <text evidence="10">The sequence shown here is derived from an EMBL/GenBank/DDBJ whole genome shotgun (WGS) entry which is preliminary data.</text>
</comment>
<dbReference type="AlphaFoldDB" id="A0AAV0IDD2"/>
<evidence type="ECO:0000256" key="2">
    <source>
        <dbReference type="ARBA" id="ARBA00007727"/>
    </source>
</evidence>
<dbReference type="Pfam" id="PF13839">
    <property type="entry name" value="PC-Esterase"/>
    <property type="match status" value="1"/>
</dbReference>
<keyword evidence="11" id="KW-1185">Reference proteome</keyword>
<evidence type="ECO:0000313" key="10">
    <source>
        <dbReference type="EMBL" id="CAI0395605.1"/>
    </source>
</evidence>
<feature type="domain" description="Trichome birefringence-like N-terminal" evidence="9">
    <location>
        <begin position="37"/>
        <end position="95"/>
    </location>
</feature>
<dbReference type="GO" id="GO:0016413">
    <property type="term" value="F:O-acetyltransferase activity"/>
    <property type="evidence" value="ECO:0007669"/>
    <property type="project" value="InterPro"/>
</dbReference>
<evidence type="ECO:0000259" key="8">
    <source>
        <dbReference type="Pfam" id="PF13839"/>
    </source>
</evidence>
<comment type="similarity">
    <text evidence="2">Belongs to the PC-esterase family. TBL subfamily.</text>
</comment>
<reference evidence="10" key="1">
    <citation type="submission" date="2022-08" db="EMBL/GenBank/DDBJ databases">
        <authorList>
            <person name="Gutierrez-Valencia J."/>
        </authorList>
    </citation>
    <scope>NUCLEOTIDE SEQUENCE</scope>
</reference>
<dbReference type="PANTHER" id="PTHR32285">
    <property type="entry name" value="PROTEIN TRICHOME BIREFRINGENCE-LIKE 9-RELATED"/>
    <property type="match status" value="1"/>
</dbReference>
<keyword evidence="7" id="KW-0732">Signal</keyword>
<evidence type="ECO:0000256" key="6">
    <source>
        <dbReference type="ARBA" id="ARBA00023136"/>
    </source>
</evidence>
<evidence type="ECO:0000256" key="4">
    <source>
        <dbReference type="ARBA" id="ARBA00022968"/>
    </source>
</evidence>
<feature type="domain" description="Trichome birefringence-like C-terminal" evidence="8">
    <location>
        <begin position="96"/>
        <end position="368"/>
    </location>
</feature>
<evidence type="ECO:0000256" key="5">
    <source>
        <dbReference type="ARBA" id="ARBA00022989"/>
    </source>
</evidence>
<dbReference type="GO" id="GO:0005794">
    <property type="term" value="C:Golgi apparatus"/>
    <property type="evidence" value="ECO:0007669"/>
    <property type="project" value="TreeGrafter"/>
</dbReference>
<keyword evidence="4" id="KW-0735">Signal-anchor</keyword>
<dbReference type="InterPro" id="IPR029962">
    <property type="entry name" value="TBL"/>
</dbReference>
<gene>
    <name evidence="10" type="ORF">LITE_LOCUS8784</name>
</gene>
<proteinExistence type="inferred from homology"/>
<comment type="subcellular location">
    <subcellularLocation>
        <location evidence="1">Membrane</location>
        <topology evidence="1">Single-pass membrane protein</topology>
    </subcellularLocation>
</comment>
<dbReference type="GO" id="GO:0016020">
    <property type="term" value="C:membrane"/>
    <property type="evidence" value="ECO:0007669"/>
    <property type="project" value="UniProtKB-SubCell"/>
</dbReference>
<evidence type="ECO:0000256" key="7">
    <source>
        <dbReference type="SAM" id="SignalP"/>
    </source>
</evidence>
<evidence type="ECO:0000313" key="11">
    <source>
        <dbReference type="Proteomes" id="UP001154282"/>
    </source>
</evidence>
<dbReference type="InterPro" id="IPR026057">
    <property type="entry name" value="TBL_C"/>
</dbReference>
<sequence length="377" mass="42576">MRNSLRSHGGLVSHLSILIIATFSTHLLRQVFAIPRTCNLFQGSWVSDNSSKSNNIPLVYDSSQCPFINPLFDCAKHGRPDRGYLRYRWQPSACNLPKFDGKVFLEKLRGKTIVIVGDSISFNQQESLTCLLHAAVGPNSKITTGTMGPYNSNYVTFQEYGVTIAEFYTRFLAQITTEKIGRVLKLHLINDYGNVWKDADVLIFNTGFWWDVNGNQKGWDFIQDGENNPIVRDMDRTLAFRKALTTWAKWVDSGVLNFAKTKVFYQGFYPDHYRPSEWGRPELKDCAKETEPMSGSTYPAGPPPRLSIVEQVLSSIKSPVQFLNVTTLSQLRKDGHPGRYSDAGNGFVDCTHWCLAGIPDTWSSIIFAYLTLDENMA</sequence>
<feature type="signal peptide" evidence="7">
    <location>
        <begin position="1"/>
        <end position="33"/>
    </location>
</feature>
<keyword evidence="6" id="KW-0472">Membrane</keyword>
<keyword evidence="5" id="KW-1133">Transmembrane helix</keyword>
<dbReference type="Pfam" id="PF14416">
    <property type="entry name" value="PMR5N"/>
    <property type="match status" value="1"/>
</dbReference>
<feature type="chain" id="PRO_5043404208" description="Trichome birefringence-like N-terminal domain-containing protein" evidence="7">
    <location>
        <begin position="34"/>
        <end position="377"/>
    </location>
</feature>
<name>A0AAV0IDD2_9ROSI</name>
<organism evidence="10 11">
    <name type="scientific">Linum tenue</name>
    <dbReference type="NCBI Taxonomy" id="586396"/>
    <lineage>
        <taxon>Eukaryota</taxon>
        <taxon>Viridiplantae</taxon>
        <taxon>Streptophyta</taxon>
        <taxon>Embryophyta</taxon>
        <taxon>Tracheophyta</taxon>
        <taxon>Spermatophyta</taxon>
        <taxon>Magnoliopsida</taxon>
        <taxon>eudicotyledons</taxon>
        <taxon>Gunneridae</taxon>
        <taxon>Pentapetalae</taxon>
        <taxon>rosids</taxon>
        <taxon>fabids</taxon>
        <taxon>Malpighiales</taxon>
        <taxon>Linaceae</taxon>
        <taxon>Linum</taxon>
    </lineage>
</organism>
<evidence type="ECO:0000256" key="3">
    <source>
        <dbReference type="ARBA" id="ARBA00022692"/>
    </source>
</evidence>
<evidence type="ECO:0000256" key="1">
    <source>
        <dbReference type="ARBA" id="ARBA00004167"/>
    </source>
</evidence>
<evidence type="ECO:0008006" key="12">
    <source>
        <dbReference type="Google" id="ProtNLM"/>
    </source>
</evidence>
<protein>
    <recommendedName>
        <fullName evidence="12">Trichome birefringence-like N-terminal domain-containing protein</fullName>
    </recommendedName>
</protein>
<accession>A0AAV0IDD2</accession>
<evidence type="ECO:0000259" key="9">
    <source>
        <dbReference type="Pfam" id="PF14416"/>
    </source>
</evidence>
<dbReference type="Proteomes" id="UP001154282">
    <property type="component" value="Unassembled WGS sequence"/>
</dbReference>
<dbReference type="InterPro" id="IPR025846">
    <property type="entry name" value="TBL_N"/>
</dbReference>